<evidence type="ECO:0000313" key="1">
    <source>
        <dbReference type="EMBL" id="CAG8656280.1"/>
    </source>
</evidence>
<evidence type="ECO:0000313" key="2">
    <source>
        <dbReference type="Proteomes" id="UP000789525"/>
    </source>
</evidence>
<sequence>KAGRPLEARNVVGTVKFGGGSTMLWGSMTASGVGRMSEVEGRMDEKQYVEILTQNLLPSLAESGPNDPDFIFQQDNDPKHTSKLAKKWFADNSIPVLRWPSQSPDLNPIEHLWAHLKRKLNAYPTSPKSIQELNARIEQEWNQIDPQVQRLPAFILGTDRIFSDEMDVENVDLTLQQMEIAVPLENPIINPSVQGQSKRKRPARRHAERRSLVKDVDHGEENATNGEKSKRGYHPSRRIQAREGEENENRRPREEVNAR</sequence>
<reference evidence="1" key="1">
    <citation type="submission" date="2021-06" db="EMBL/GenBank/DDBJ databases">
        <authorList>
            <person name="Kallberg Y."/>
            <person name="Tangrot J."/>
            <person name="Rosling A."/>
        </authorList>
    </citation>
    <scope>NUCLEOTIDE SEQUENCE</scope>
    <source>
        <strain evidence="1">CL356</strain>
    </source>
</reference>
<dbReference type="Proteomes" id="UP000789525">
    <property type="component" value="Unassembled WGS sequence"/>
</dbReference>
<feature type="non-terminal residue" evidence="1">
    <location>
        <position position="1"/>
    </location>
</feature>
<keyword evidence="2" id="KW-1185">Reference proteome</keyword>
<dbReference type="EMBL" id="CAJVPT010021684">
    <property type="protein sequence ID" value="CAG8656280.1"/>
    <property type="molecule type" value="Genomic_DNA"/>
</dbReference>
<comment type="caution">
    <text evidence="1">The sequence shown here is derived from an EMBL/GenBank/DDBJ whole genome shotgun (WGS) entry which is preliminary data.</text>
</comment>
<accession>A0ACA9NM75</accession>
<name>A0ACA9NM75_9GLOM</name>
<organism evidence="1 2">
    <name type="scientific">Acaulospora colombiana</name>
    <dbReference type="NCBI Taxonomy" id="27376"/>
    <lineage>
        <taxon>Eukaryota</taxon>
        <taxon>Fungi</taxon>
        <taxon>Fungi incertae sedis</taxon>
        <taxon>Mucoromycota</taxon>
        <taxon>Glomeromycotina</taxon>
        <taxon>Glomeromycetes</taxon>
        <taxon>Diversisporales</taxon>
        <taxon>Acaulosporaceae</taxon>
        <taxon>Acaulospora</taxon>
    </lineage>
</organism>
<protein>
    <submittedName>
        <fullName evidence="1">15443_t:CDS:1</fullName>
    </submittedName>
</protein>
<gene>
    <name evidence="1" type="ORF">ACOLOM_LOCUS8419</name>
</gene>
<proteinExistence type="predicted"/>